<dbReference type="GO" id="GO:0016020">
    <property type="term" value="C:membrane"/>
    <property type="evidence" value="ECO:0007669"/>
    <property type="project" value="InterPro"/>
</dbReference>
<name>F6BFM8_THEXL</name>
<evidence type="ECO:0000313" key="2">
    <source>
        <dbReference type="EMBL" id="AEF18332.1"/>
    </source>
</evidence>
<dbReference type="RefSeq" id="WP_013789057.1">
    <property type="nucleotide sequence ID" value="NC_015555.1"/>
</dbReference>
<dbReference type="HOGENOM" id="CLU_086652_0_0_9"/>
<dbReference type="InterPro" id="IPR018604">
    <property type="entry name" value="YycI-like"/>
</dbReference>
<evidence type="ECO:0000313" key="3">
    <source>
        <dbReference type="Proteomes" id="UP000007239"/>
    </source>
</evidence>
<dbReference type="AlphaFoldDB" id="F6BFM8"/>
<dbReference type="Gene3D" id="2.40.128.690">
    <property type="entry name" value="YycH protein, domain 3-like"/>
    <property type="match status" value="1"/>
</dbReference>
<reference evidence="2" key="1">
    <citation type="submission" date="2011-05" db="EMBL/GenBank/DDBJ databases">
        <title>Complete sequence of Thermoanaerobacterium xylanolyticum LX-11.</title>
        <authorList>
            <consortium name="US DOE Joint Genome Institute"/>
            <person name="Lucas S."/>
            <person name="Han J."/>
            <person name="Lapidus A."/>
            <person name="Cheng J.-F."/>
            <person name="Goodwin L."/>
            <person name="Pitluck S."/>
            <person name="Peters L."/>
            <person name="Mikhailova N."/>
            <person name="Lu M."/>
            <person name="Han C."/>
            <person name="Tapia R."/>
            <person name="Land M."/>
            <person name="Hauser L."/>
            <person name="Kyrpides N."/>
            <person name="Ivanova N."/>
            <person name="Pagani I."/>
            <person name="Hemme C."/>
            <person name="Woyke T."/>
        </authorList>
    </citation>
    <scope>NUCLEOTIDE SEQUENCE</scope>
    <source>
        <strain evidence="2">LX-11</strain>
    </source>
</reference>
<feature type="domain" description="Regulatory protein YycH-like" evidence="1">
    <location>
        <begin position="39"/>
        <end position="265"/>
    </location>
</feature>
<dbReference type="KEGG" id="txy:Thexy_2332"/>
<gene>
    <name evidence="2" type="ordered locus">Thexy_2332</name>
</gene>
<dbReference type="Pfam" id="PF09648">
    <property type="entry name" value="YycI"/>
    <property type="match status" value="1"/>
</dbReference>
<accession>F6BFM8</accession>
<dbReference type="Proteomes" id="UP000007239">
    <property type="component" value="Chromosome"/>
</dbReference>
<dbReference type="EMBL" id="CP002739">
    <property type="protein sequence ID" value="AEF18332.1"/>
    <property type="molecule type" value="Genomic_DNA"/>
</dbReference>
<dbReference type="eggNOG" id="COG4853">
    <property type="taxonomic scope" value="Bacteria"/>
</dbReference>
<evidence type="ECO:0000259" key="1">
    <source>
        <dbReference type="Pfam" id="PF09648"/>
    </source>
</evidence>
<dbReference type="STRING" id="858215.Thexy_2332"/>
<organism evidence="2 3">
    <name type="scientific">Thermoanaerobacterium xylanolyticum (strain ATCC 49914 / DSM 7097 / LX-11)</name>
    <dbReference type="NCBI Taxonomy" id="858215"/>
    <lineage>
        <taxon>Bacteria</taxon>
        <taxon>Bacillati</taxon>
        <taxon>Bacillota</taxon>
        <taxon>Clostridia</taxon>
        <taxon>Thermoanaerobacterales</taxon>
        <taxon>Thermoanaerobacteraceae</taxon>
        <taxon>Thermoanaerobacterium</taxon>
    </lineage>
</organism>
<protein>
    <recommendedName>
        <fullName evidence="1">Regulatory protein YycH-like domain-containing protein</fullName>
    </recommendedName>
</protein>
<sequence>MDWSKAKTILIIIFAVLNLILYMGNLSIAETNNSVPSSFDMSKMKEILRENNIVVNAKIPYDYNPMPMLLVKLKSYSKAYIDENFLKGLKYVSNGDGSLYTFTNGSLEVKNGFLYFQVKDEKFAKMNSDEAFRYITSFVNDKKLKEEYSILRQYIDGDKYTVEYTEKYNGVNVDVSYMKGVISGDTFSFESTWLIPLREENDKKEIIPPISALLKLLDVNEGSKSVVVRDIRPVYYFSWRNADTGEAIPTWRITTENTVYYINAYTGNFEER</sequence>
<proteinExistence type="predicted"/>
<keyword evidence="3" id="KW-1185">Reference proteome</keyword>